<name>A0A191WIS5_9MICO</name>
<organism evidence="2 3">
    <name type="scientific">Agromyces aureus</name>
    <dbReference type="NCBI Taxonomy" id="453304"/>
    <lineage>
        <taxon>Bacteria</taxon>
        <taxon>Bacillati</taxon>
        <taxon>Actinomycetota</taxon>
        <taxon>Actinomycetes</taxon>
        <taxon>Micrococcales</taxon>
        <taxon>Microbacteriaceae</taxon>
        <taxon>Agromyces</taxon>
    </lineage>
</organism>
<accession>A0A191WIS5</accession>
<feature type="region of interest" description="Disordered" evidence="1">
    <location>
        <begin position="43"/>
        <end position="62"/>
    </location>
</feature>
<dbReference type="AlphaFoldDB" id="A0A191WIS5"/>
<protein>
    <submittedName>
        <fullName evidence="2">Uncharacterized protein</fullName>
    </submittedName>
</protein>
<sequence>MPPARPEVGAAPANLEPRFRRARSTVVGDDSLLRLRLLARPEGGPACESDSTRDERPRTTTNEGVQLKKLIASVAATAMLAGGLAVLAAAAPASAEVAPAASATCEVLTVDLTGYDTKPAVGEPQLEVANPDFVAAVPAVAEVSHTDYEYKTLAGLFPTKWTYRTAHKYSGAAVLYDWQIWAATGKTTKHVEVAGVAAKPAVGSPTILVANPDHVAADEVPNSVVVTVNGSVVRDVEFGAAFSDAIAFADRSVRNTWSVVVTPWNGEATTREGTSTACITPAAPTWVDECGPVNNGHWVLPAVVGYTYAVTDHSLLNGKIGVVATATDGYVFNAGVRKQWTATQNNDRCDQTVPTVVFTNEVCTPPAGYGAGVITAASLGIANPDGVKVLVKRKSDGAAITNLSALTPGHYDVIATVKNESADAFTTVPAGWTVFAKDGVTFKVSKGFDVVAAEPCFNHVSSITTAPAKLDQCGVDLDGVQFGESTGGTWKIASRVADAPDREGTTRYRVVFTPTEVLPASLPGDGFVVDGKAVWLVYLDNADCNTALTA</sequence>
<dbReference type="EMBL" id="CP013979">
    <property type="protein sequence ID" value="ANJ28074.1"/>
    <property type="molecule type" value="Genomic_DNA"/>
</dbReference>
<dbReference type="Proteomes" id="UP000078437">
    <property type="component" value="Chromosome"/>
</dbReference>
<evidence type="ECO:0000256" key="1">
    <source>
        <dbReference type="SAM" id="MobiDB-lite"/>
    </source>
</evidence>
<evidence type="ECO:0000313" key="3">
    <source>
        <dbReference type="Proteomes" id="UP000078437"/>
    </source>
</evidence>
<gene>
    <name evidence="2" type="ORF">ATC03_16510</name>
</gene>
<keyword evidence="3" id="KW-1185">Reference proteome</keyword>
<reference evidence="3" key="2">
    <citation type="submission" date="2016-01" db="EMBL/GenBank/DDBJ databases">
        <title>Complete genome sequence of Agromyces aureus AR33T and comparison with related organisms.</title>
        <authorList>
            <person name="Corretto E."/>
            <person name="Antonielli L."/>
            <person name="Sessitsch A."/>
            <person name="Brader G."/>
        </authorList>
    </citation>
    <scope>NUCLEOTIDE SEQUENCE [LARGE SCALE GENOMIC DNA]</scope>
    <source>
        <strain evidence="3">AR33</strain>
    </source>
</reference>
<reference evidence="2 3" key="1">
    <citation type="journal article" date="2016" name="Int. J. Syst. Evol. Microbiol.">
        <title>Agromyces aureus sp. nov., isolated from the rhizosphere of Salix caprea L. grown in a heavy-metal-contaminated soil.</title>
        <authorList>
            <person name="Corretto E."/>
            <person name="Antonielli L."/>
            <person name="Sessitsch A."/>
            <person name="Compant S."/>
            <person name="Gorfer M."/>
            <person name="Kuffner M."/>
            <person name="Brader G."/>
        </authorList>
    </citation>
    <scope>NUCLEOTIDE SEQUENCE [LARGE SCALE GENOMIC DNA]</scope>
    <source>
        <strain evidence="2 3">AR33</strain>
    </source>
</reference>
<dbReference type="KEGG" id="agy:ATC03_16510"/>
<evidence type="ECO:0000313" key="2">
    <source>
        <dbReference type="EMBL" id="ANJ28074.1"/>
    </source>
</evidence>
<proteinExistence type="predicted"/>